<feature type="region of interest" description="Disordered" evidence="1">
    <location>
        <begin position="1"/>
        <end position="20"/>
    </location>
</feature>
<organism evidence="2 3">
    <name type="scientific">Stegodyphus mimosarum</name>
    <name type="common">African social velvet spider</name>
    <dbReference type="NCBI Taxonomy" id="407821"/>
    <lineage>
        <taxon>Eukaryota</taxon>
        <taxon>Metazoa</taxon>
        <taxon>Ecdysozoa</taxon>
        <taxon>Arthropoda</taxon>
        <taxon>Chelicerata</taxon>
        <taxon>Arachnida</taxon>
        <taxon>Araneae</taxon>
        <taxon>Araneomorphae</taxon>
        <taxon>Entelegynae</taxon>
        <taxon>Eresoidea</taxon>
        <taxon>Eresidae</taxon>
        <taxon>Stegodyphus</taxon>
    </lineage>
</organism>
<dbReference type="Proteomes" id="UP000054359">
    <property type="component" value="Unassembled WGS sequence"/>
</dbReference>
<sequence length="99" mass="10874">MSCCSATRQRVEPPSQPTTTRWSARAAEAHLSDCVSDAEPILSGTQMLQSKRPLTEVSARKENKALSASASLLIKLFMTIKTPMMFFVCKCHSKKATVL</sequence>
<evidence type="ECO:0000313" key="2">
    <source>
        <dbReference type="EMBL" id="KFM58629.1"/>
    </source>
</evidence>
<gene>
    <name evidence="2" type="ORF">X975_22407</name>
</gene>
<keyword evidence="3" id="KW-1185">Reference proteome</keyword>
<proteinExistence type="predicted"/>
<dbReference type="EMBL" id="KK112828">
    <property type="protein sequence ID" value="KFM58629.1"/>
    <property type="molecule type" value="Genomic_DNA"/>
</dbReference>
<name>A0A087T0J0_STEMI</name>
<protein>
    <submittedName>
        <fullName evidence="2">Uncharacterized protein</fullName>
    </submittedName>
</protein>
<evidence type="ECO:0000256" key="1">
    <source>
        <dbReference type="SAM" id="MobiDB-lite"/>
    </source>
</evidence>
<reference evidence="2 3" key="1">
    <citation type="submission" date="2013-11" db="EMBL/GenBank/DDBJ databases">
        <title>Genome sequencing of Stegodyphus mimosarum.</title>
        <authorList>
            <person name="Bechsgaard J."/>
        </authorList>
    </citation>
    <scope>NUCLEOTIDE SEQUENCE [LARGE SCALE GENOMIC DNA]</scope>
</reference>
<feature type="non-terminal residue" evidence="2">
    <location>
        <position position="99"/>
    </location>
</feature>
<dbReference type="AlphaFoldDB" id="A0A087T0J0"/>
<accession>A0A087T0J0</accession>
<evidence type="ECO:0000313" key="3">
    <source>
        <dbReference type="Proteomes" id="UP000054359"/>
    </source>
</evidence>